<dbReference type="RefSeq" id="WP_284875633.1">
    <property type="nucleotide sequence ID" value="NZ_CP126970.1"/>
</dbReference>
<evidence type="ECO:0000256" key="5">
    <source>
        <dbReference type="HAMAP-Rule" id="MF_00527"/>
    </source>
</evidence>
<dbReference type="NCBIfam" id="NF002003">
    <property type="entry name" value="PRK00802.1-3"/>
    <property type="match status" value="1"/>
</dbReference>
<keyword evidence="3 5" id="KW-0378">Hydrolase</keyword>
<dbReference type="EC" id="3.2.2.-" evidence="5"/>
<evidence type="ECO:0000256" key="6">
    <source>
        <dbReference type="SAM" id="MobiDB-lite"/>
    </source>
</evidence>
<dbReference type="EMBL" id="CP126970">
    <property type="protein sequence ID" value="WIM71058.1"/>
    <property type="molecule type" value="Genomic_DNA"/>
</dbReference>
<feature type="region of interest" description="Disordered" evidence="6">
    <location>
        <begin position="171"/>
        <end position="201"/>
    </location>
</feature>
<gene>
    <name evidence="7" type="ORF">QP029_04430</name>
</gene>
<dbReference type="Gene3D" id="3.10.300.10">
    <property type="entry name" value="Methylpurine-DNA glycosylase (MPG)"/>
    <property type="match status" value="1"/>
</dbReference>
<dbReference type="HAMAP" id="MF_00527">
    <property type="entry name" value="3MGH"/>
    <property type="match status" value="1"/>
</dbReference>
<keyword evidence="8" id="KW-1185">Reference proteome</keyword>
<evidence type="ECO:0000313" key="8">
    <source>
        <dbReference type="Proteomes" id="UP001238805"/>
    </source>
</evidence>
<dbReference type="PANTHER" id="PTHR10429:SF0">
    <property type="entry name" value="DNA-3-METHYLADENINE GLYCOSYLASE"/>
    <property type="match status" value="1"/>
</dbReference>
<dbReference type="InterPro" id="IPR011034">
    <property type="entry name" value="Formyl_transferase-like_C_sf"/>
</dbReference>
<name>A0ABY8VSA6_9CORY</name>
<evidence type="ECO:0000256" key="3">
    <source>
        <dbReference type="ARBA" id="ARBA00022801"/>
    </source>
</evidence>
<dbReference type="GO" id="GO:0016798">
    <property type="term" value="F:hydrolase activity, acting on glycosyl bonds"/>
    <property type="evidence" value="ECO:0007669"/>
    <property type="project" value="UniProtKB-KW"/>
</dbReference>
<protein>
    <recommendedName>
        <fullName evidence="5">Putative 3-methyladenine DNA glycosylase</fullName>
        <ecNumber evidence="5">3.2.2.-</ecNumber>
    </recommendedName>
</protein>
<evidence type="ECO:0000313" key="7">
    <source>
        <dbReference type="EMBL" id="WIM71058.1"/>
    </source>
</evidence>
<dbReference type="CDD" id="cd00540">
    <property type="entry name" value="AAG"/>
    <property type="match status" value="1"/>
</dbReference>
<evidence type="ECO:0000256" key="4">
    <source>
        <dbReference type="ARBA" id="ARBA00023204"/>
    </source>
</evidence>
<organism evidence="7 8">
    <name type="scientific">Corynebacterium suedekumii</name>
    <dbReference type="NCBI Taxonomy" id="3049801"/>
    <lineage>
        <taxon>Bacteria</taxon>
        <taxon>Bacillati</taxon>
        <taxon>Actinomycetota</taxon>
        <taxon>Actinomycetes</taxon>
        <taxon>Mycobacteriales</taxon>
        <taxon>Corynebacteriaceae</taxon>
        <taxon>Corynebacterium</taxon>
    </lineage>
</organism>
<keyword evidence="4 5" id="KW-0234">DNA repair</keyword>
<dbReference type="PANTHER" id="PTHR10429">
    <property type="entry name" value="DNA-3-METHYLADENINE GLYCOSYLASE"/>
    <property type="match status" value="1"/>
</dbReference>
<proteinExistence type="inferred from homology"/>
<evidence type="ECO:0000256" key="2">
    <source>
        <dbReference type="ARBA" id="ARBA00022763"/>
    </source>
</evidence>
<dbReference type="InterPro" id="IPR036995">
    <property type="entry name" value="MPG_sf"/>
</dbReference>
<accession>A0ABY8VSA6</accession>
<dbReference type="Proteomes" id="UP001238805">
    <property type="component" value="Chromosome"/>
</dbReference>
<keyword evidence="7" id="KW-0326">Glycosidase</keyword>
<feature type="compositionally biased region" description="Gly residues" evidence="6">
    <location>
        <begin position="181"/>
        <end position="194"/>
    </location>
</feature>
<sequence>MIDFSAPADVVAPQLLGCTIMHGGVSVRLTEVEAYLGADDEAAHTFRGRTPRNAAMFGPPGRLYVYLSYGIHLAGNLVCAPAGTGHGCLMRAGEVVAGVDEAYRRRGDVPFHKLASGPGNLGKCLGLALADNGTPVDLSVRTAEPEWVAGPRIGISRNAEAPLRFWIPGDRTVSGRRGRPGRAGSGGDGYGGEGNVIAPTP</sequence>
<evidence type="ECO:0000256" key="1">
    <source>
        <dbReference type="ARBA" id="ARBA00009232"/>
    </source>
</evidence>
<comment type="similarity">
    <text evidence="1 5">Belongs to the DNA glycosylase MPG family.</text>
</comment>
<dbReference type="Pfam" id="PF02245">
    <property type="entry name" value="Pur_DNA_glyco"/>
    <property type="match status" value="1"/>
</dbReference>
<reference evidence="7 8" key="1">
    <citation type="submission" date="2023-05" db="EMBL/GenBank/DDBJ databases">
        <title>Corynebacterium suedekumii sp. nov. and Corynebacterium breve sp. nov. isolated from raw cow's milk.</title>
        <authorList>
            <person name="Baer M.K."/>
            <person name="Mehl L."/>
            <person name="Hellmuth R."/>
            <person name="Marke G."/>
            <person name="Lipski A."/>
        </authorList>
    </citation>
    <scope>NUCLEOTIDE SEQUENCE [LARGE SCALE GENOMIC DNA]</scope>
    <source>
        <strain evidence="7 8">LM112</strain>
    </source>
</reference>
<keyword evidence="2 5" id="KW-0227">DNA damage</keyword>
<dbReference type="SUPFAM" id="SSF50486">
    <property type="entry name" value="FMT C-terminal domain-like"/>
    <property type="match status" value="1"/>
</dbReference>
<dbReference type="InterPro" id="IPR003180">
    <property type="entry name" value="MPG"/>
</dbReference>
<dbReference type="NCBIfam" id="TIGR00567">
    <property type="entry name" value="3mg"/>
    <property type="match status" value="1"/>
</dbReference>